<name>A0A9W9Z5E8_9CNID</name>
<reference evidence="1" key="1">
    <citation type="submission" date="2023-01" db="EMBL/GenBank/DDBJ databases">
        <title>Genome assembly of the deep-sea coral Lophelia pertusa.</title>
        <authorList>
            <person name="Herrera S."/>
            <person name="Cordes E."/>
        </authorList>
    </citation>
    <scope>NUCLEOTIDE SEQUENCE</scope>
    <source>
        <strain evidence="1">USNM1676648</strain>
        <tissue evidence="1">Polyp</tissue>
    </source>
</reference>
<dbReference type="AlphaFoldDB" id="A0A9W9Z5E8"/>
<accession>A0A9W9Z5E8</accession>
<dbReference type="EMBL" id="MU826690">
    <property type="protein sequence ID" value="KAJ7375573.1"/>
    <property type="molecule type" value="Genomic_DNA"/>
</dbReference>
<keyword evidence="2" id="KW-1185">Reference proteome</keyword>
<proteinExistence type="predicted"/>
<evidence type="ECO:0000313" key="1">
    <source>
        <dbReference type="EMBL" id="KAJ7375573.1"/>
    </source>
</evidence>
<organism evidence="1 2">
    <name type="scientific">Desmophyllum pertusum</name>
    <dbReference type="NCBI Taxonomy" id="174260"/>
    <lineage>
        <taxon>Eukaryota</taxon>
        <taxon>Metazoa</taxon>
        <taxon>Cnidaria</taxon>
        <taxon>Anthozoa</taxon>
        <taxon>Hexacorallia</taxon>
        <taxon>Scleractinia</taxon>
        <taxon>Caryophylliina</taxon>
        <taxon>Caryophylliidae</taxon>
        <taxon>Desmophyllum</taxon>
    </lineage>
</organism>
<sequence length="116" mass="12785">MEQTVPSFRSSESFSTGIHLASFFNPISVEVDHPNTHTDGVTTFLGPLVVTQTKQTIPHSLRAAVRNSRRIGEALRSVRLLNLTEDNNLHLAPSFGQEPENTITAEQCKTLDEGVE</sequence>
<evidence type="ECO:0000313" key="2">
    <source>
        <dbReference type="Proteomes" id="UP001163046"/>
    </source>
</evidence>
<comment type="caution">
    <text evidence="1">The sequence shown here is derived from an EMBL/GenBank/DDBJ whole genome shotgun (WGS) entry which is preliminary data.</text>
</comment>
<dbReference type="Proteomes" id="UP001163046">
    <property type="component" value="Unassembled WGS sequence"/>
</dbReference>
<gene>
    <name evidence="1" type="ORF">OS493_040312</name>
</gene>
<protein>
    <submittedName>
        <fullName evidence="1">Uncharacterized protein</fullName>
    </submittedName>
</protein>